<organism evidence="3 4">
    <name type="scientific">Streptomyces misionensis</name>
    <dbReference type="NCBI Taxonomy" id="67331"/>
    <lineage>
        <taxon>Bacteria</taxon>
        <taxon>Bacillati</taxon>
        <taxon>Actinomycetota</taxon>
        <taxon>Actinomycetes</taxon>
        <taxon>Kitasatosporales</taxon>
        <taxon>Streptomycetaceae</taxon>
        <taxon>Streptomyces</taxon>
    </lineage>
</organism>
<dbReference type="GO" id="GO:0009239">
    <property type="term" value="P:enterobactin biosynthetic process"/>
    <property type="evidence" value="ECO:0007669"/>
    <property type="project" value="TreeGrafter"/>
</dbReference>
<dbReference type="RefSeq" id="WP_261398718.1">
    <property type="nucleotide sequence ID" value="NZ_VOGW01000044.1"/>
</dbReference>
<evidence type="ECO:0000313" key="4">
    <source>
        <dbReference type="Proteomes" id="UP000320481"/>
    </source>
</evidence>
<dbReference type="PANTHER" id="PTHR45527">
    <property type="entry name" value="NONRIBOSOMAL PEPTIDE SYNTHETASE"/>
    <property type="match status" value="1"/>
</dbReference>
<reference evidence="3" key="1">
    <citation type="journal article" date="2019" name="Microbiol. Resour. Announc.">
        <title>Draft Genomic Sequences of Streptomyces misionensis and Streptomyces albidoflavus, bacteria applied for phytopathogen biocontrol.</title>
        <authorList>
            <person name="Pylro V."/>
            <person name="Dias A."/>
            <person name="Andreote F."/>
            <person name="Varani A."/>
            <person name="Andreote C."/>
            <person name="Bernardo E."/>
            <person name="Martins T."/>
        </authorList>
    </citation>
    <scope>NUCLEOTIDE SEQUENCE [LARGE SCALE GENOMIC DNA]</scope>
    <source>
        <strain evidence="3">66</strain>
    </source>
</reference>
<evidence type="ECO:0000256" key="1">
    <source>
        <dbReference type="SAM" id="MobiDB-lite"/>
    </source>
</evidence>
<dbReference type="EMBL" id="VOGW01000044">
    <property type="protein sequence ID" value="TWV53937.1"/>
    <property type="molecule type" value="Genomic_DNA"/>
</dbReference>
<dbReference type="GO" id="GO:0031177">
    <property type="term" value="F:phosphopantetheine binding"/>
    <property type="evidence" value="ECO:0007669"/>
    <property type="project" value="TreeGrafter"/>
</dbReference>
<dbReference type="AlphaFoldDB" id="A0A5C6JXG8"/>
<dbReference type="InterPro" id="IPR001242">
    <property type="entry name" value="Condensation_dom"/>
</dbReference>
<dbReference type="PANTHER" id="PTHR45527:SF1">
    <property type="entry name" value="FATTY ACID SYNTHASE"/>
    <property type="match status" value="1"/>
</dbReference>
<dbReference type="InterPro" id="IPR023213">
    <property type="entry name" value="CAT-like_dom_sf"/>
</dbReference>
<dbReference type="GO" id="GO:0008610">
    <property type="term" value="P:lipid biosynthetic process"/>
    <property type="evidence" value="ECO:0007669"/>
    <property type="project" value="UniProtKB-ARBA"/>
</dbReference>
<dbReference type="Pfam" id="PF00668">
    <property type="entry name" value="Condensation"/>
    <property type="match status" value="1"/>
</dbReference>
<dbReference type="Gene3D" id="3.30.559.10">
    <property type="entry name" value="Chloramphenicol acetyltransferase-like domain"/>
    <property type="match status" value="1"/>
</dbReference>
<dbReference type="GO" id="GO:0043041">
    <property type="term" value="P:amino acid activation for nonribosomal peptide biosynthetic process"/>
    <property type="evidence" value="ECO:0007669"/>
    <property type="project" value="TreeGrafter"/>
</dbReference>
<name>A0A5C6JXG8_9ACTN</name>
<dbReference type="FunFam" id="3.30.559.10:FF:000012">
    <property type="entry name" value="Non-ribosomal peptide synthetase"/>
    <property type="match status" value="1"/>
</dbReference>
<dbReference type="GO" id="GO:0005829">
    <property type="term" value="C:cytosol"/>
    <property type="evidence" value="ECO:0007669"/>
    <property type="project" value="TreeGrafter"/>
</dbReference>
<dbReference type="SUPFAM" id="SSF52777">
    <property type="entry name" value="CoA-dependent acyltransferases"/>
    <property type="match status" value="1"/>
</dbReference>
<keyword evidence="4" id="KW-1185">Reference proteome</keyword>
<feature type="region of interest" description="Disordered" evidence="1">
    <location>
        <begin position="1"/>
        <end position="54"/>
    </location>
</feature>
<dbReference type="GO" id="GO:0047527">
    <property type="term" value="F:2,3-dihydroxybenzoate-serine ligase activity"/>
    <property type="evidence" value="ECO:0007669"/>
    <property type="project" value="TreeGrafter"/>
</dbReference>
<accession>A0A5C6JXG8</accession>
<evidence type="ECO:0000313" key="3">
    <source>
        <dbReference type="EMBL" id="TWV53937.1"/>
    </source>
</evidence>
<sequence length="243" mass="26509">MTTSDVRPGPAATGQAPAGGLSPAARRLLEQRLRGRTAVPDDGPRRVRPRPERIPLSPAQQRLYFLDRLDPGAATYLLPAAWRLTGPLDLPALRAAVTRLTARHEQLRTVFPEHEGIPHQRILPPAADCLDVVDATAPPGAEREGRLAAAAHTAALRPFDLAREPAFRATLVRAADDDHVLVLGMHHIVSDGWSLGLIVRDLTELYLAETGGRPADLPELPLDYADYAFWQRAADQSAALDHW</sequence>
<gene>
    <name evidence="3" type="ORF">FRZ03_08210</name>
</gene>
<feature type="compositionally biased region" description="Low complexity" evidence="1">
    <location>
        <begin position="8"/>
        <end position="20"/>
    </location>
</feature>
<feature type="domain" description="Condensation" evidence="2">
    <location>
        <begin position="53"/>
        <end position="239"/>
    </location>
</feature>
<dbReference type="Proteomes" id="UP000320481">
    <property type="component" value="Unassembled WGS sequence"/>
</dbReference>
<protein>
    <recommendedName>
        <fullName evidence="2">Condensation domain-containing protein</fullName>
    </recommendedName>
</protein>
<feature type="compositionally biased region" description="Basic and acidic residues" evidence="1">
    <location>
        <begin position="42"/>
        <end position="53"/>
    </location>
</feature>
<proteinExistence type="predicted"/>
<dbReference type="GO" id="GO:0009366">
    <property type="term" value="C:enterobactin synthetase complex"/>
    <property type="evidence" value="ECO:0007669"/>
    <property type="project" value="TreeGrafter"/>
</dbReference>
<feature type="non-terminal residue" evidence="3">
    <location>
        <position position="243"/>
    </location>
</feature>
<evidence type="ECO:0000259" key="2">
    <source>
        <dbReference type="Pfam" id="PF00668"/>
    </source>
</evidence>
<comment type="caution">
    <text evidence="3">The sequence shown here is derived from an EMBL/GenBank/DDBJ whole genome shotgun (WGS) entry which is preliminary data.</text>
</comment>